<dbReference type="SMART" id="SM00086">
    <property type="entry name" value="PAC"/>
    <property type="match status" value="5"/>
</dbReference>
<dbReference type="EMBL" id="RSCJ01000052">
    <property type="protein sequence ID" value="RUR72303.1"/>
    <property type="molecule type" value="Genomic_DNA"/>
</dbReference>
<dbReference type="Pfam" id="PF02518">
    <property type="entry name" value="HATPase_c"/>
    <property type="match status" value="1"/>
</dbReference>
<keyword evidence="5" id="KW-0808">Transferase</keyword>
<evidence type="ECO:0000256" key="1">
    <source>
        <dbReference type="ARBA" id="ARBA00000085"/>
    </source>
</evidence>
<dbReference type="InterPro" id="IPR036097">
    <property type="entry name" value="HisK_dim/P_sf"/>
</dbReference>
<keyword evidence="6" id="KW-0547">Nucleotide-binding</keyword>
<evidence type="ECO:0000259" key="14">
    <source>
        <dbReference type="PROSITE" id="PS50112"/>
    </source>
</evidence>
<comment type="subcellular location">
    <subcellularLocation>
        <location evidence="2">Membrane</location>
    </subcellularLocation>
</comment>
<name>A0A433MWG6_CHLFR</name>
<dbReference type="Gene3D" id="1.10.287.130">
    <property type="match status" value="1"/>
</dbReference>
<reference evidence="16 17" key="1">
    <citation type="journal article" date="2019" name="Genome Biol. Evol.">
        <title>Day and night: Metabolic profiles and evolutionary relationships of six axenic non-marine cyanobacteria.</title>
        <authorList>
            <person name="Will S.E."/>
            <person name="Henke P."/>
            <person name="Boedeker C."/>
            <person name="Huang S."/>
            <person name="Brinkmann H."/>
            <person name="Rohde M."/>
            <person name="Jarek M."/>
            <person name="Friedl T."/>
            <person name="Seufert S."/>
            <person name="Schumacher M."/>
            <person name="Overmann J."/>
            <person name="Neumann-Schaal M."/>
            <person name="Petersen J."/>
        </authorList>
    </citation>
    <scope>NUCLEOTIDE SEQUENCE [LARGE SCALE GENOMIC DNA]</scope>
    <source>
        <strain evidence="16 17">PCC 6912</strain>
    </source>
</reference>
<dbReference type="InterPro" id="IPR013767">
    <property type="entry name" value="PAS_fold"/>
</dbReference>
<dbReference type="InterPro" id="IPR013656">
    <property type="entry name" value="PAS_4"/>
</dbReference>
<dbReference type="InterPro" id="IPR013655">
    <property type="entry name" value="PAS_fold_3"/>
</dbReference>
<dbReference type="Pfam" id="PF01590">
    <property type="entry name" value="GAF"/>
    <property type="match status" value="2"/>
</dbReference>
<dbReference type="InterPro" id="IPR005467">
    <property type="entry name" value="His_kinase_dom"/>
</dbReference>
<dbReference type="InterPro" id="IPR052162">
    <property type="entry name" value="Sensor_kinase/Photoreceptor"/>
</dbReference>
<evidence type="ECO:0000256" key="12">
    <source>
        <dbReference type="SAM" id="MobiDB-lite"/>
    </source>
</evidence>
<dbReference type="InterPro" id="IPR003594">
    <property type="entry name" value="HATPase_dom"/>
</dbReference>
<evidence type="ECO:0000259" key="15">
    <source>
        <dbReference type="PROSITE" id="PS50113"/>
    </source>
</evidence>
<evidence type="ECO:0000256" key="5">
    <source>
        <dbReference type="ARBA" id="ARBA00022679"/>
    </source>
</evidence>
<evidence type="ECO:0000256" key="3">
    <source>
        <dbReference type="ARBA" id="ARBA00012438"/>
    </source>
</evidence>
<dbReference type="InterPro" id="IPR035965">
    <property type="entry name" value="PAS-like_dom_sf"/>
</dbReference>
<dbReference type="GO" id="GO:0000155">
    <property type="term" value="F:phosphorelay sensor kinase activity"/>
    <property type="evidence" value="ECO:0007669"/>
    <property type="project" value="InterPro"/>
</dbReference>
<evidence type="ECO:0000256" key="8">
    <source>
        <dbReference type="ARBA" id="ARBA00022840"/>
    </source>
</evidence>
<dbReference type="SMART" id="SM00388">
    <property type="entry name" value="HisKA"/>
    <property type="match status" value="1"/>
</dbReference>
<evidence type="ECO:0000256" key="2">
    <source>
        <dbReference type="ARBA" id="ARBA00004370"/>
    </source>
</evidence>
<keyword evidence="11" id="KW-0175">Coiled coil</keyword>
<evidence type="ECO:0000256" key="11">
    <source>
        <dbReference type="SAM" id="Coils"/>
    </source>
</evidence>
<feature type="domain" description="Histidine kinase" evidence="13">
    <location>
        <begin position="1401"/>
        <end position="1671"/>
    </location>
</feature>
<dbReference type="PROSITE" id="PS50112">
    <property type="entry name" value="PAS"/>
    <property type="match status" value="4"/>
</dbReference>
<dbReference type="PANTHER" id="PTHR43304:SF1">
    <property type="entry name" value="PAC DOMAIN-CONTAINING PROTEIN"/>
    <property type="match status" value="1"/>
</dbReference>
<dbReference type="PANTHER" id="PTHR43304">
    <property type="entry name" value="PHYTOCHROME-LIKE PROTEIN CPH1"/>
    <property type="match status" value="1"/>
</dbReference>
<keyword evidence="8" id="KW-0067">ATP-binding</keyword>
<dbReference type="InterPro" id="IPR004358">
    <property type="entry name" value="Sig_transdc_His_kin-like_C"/>
</dbReference>
<dbReference type="Pfam" id="PF08448">
    <property type="entry name" value="PAS_4"/>
    <property type="match status" value="1"/>
</dbReference>
<accession>A0A433MWG6</accession>
<dbReference type="GO" id="GO:0016020">
    <property type="term" value="C:membrane"/>
    <property type="evidence" value="ECO:0007669"/>
    <property type="project" value="UniProtKB-SubCell"/>
</dbReference>
<dbReference type="CDD" id="cd00130">
    <property type="entry name" value="PAS"/>
    <property type="match status" value="6"/>
</dbReference>
<feature type="domain" description="PAS" evidence="14">
    <location>
        <begin position="799"/>
        <end position="876"/>
    </location>
</feature>
<dbReference type="GO" id="GO:0005524">
    <property type="term" value="F:ATP binding"/>
    <property type="evidence" value="ECO:0007669"/>
    <property type="project" value="UniProtKB-KW"/>
</dbReference>
<comment type="catalytic activity">
    <reaction evidence="1">
        <text>ATP + protein L-histidine = ADP + protein N-phospho-L-histidine.</text>
        <dbReference type="EC" id="2.7.13.3"/>
    </reaction>
</comment>
<evidence type="ECO:0000313" key="17">
    <source>
        <dbReference type="Proteomes" id="UP000268857"/>
    </source>
</evidence>
<dbReference type="Gene3D" id="3.30.565.10">
    <property type="entry name" value="Histidine kinase-like ATPase, C-terminal domain"/>
    <property type="match status" value="1"/>
</dbReference>
<dbReference type="PROSITE" id="PS50113">
    <property type="entry name" value="PAC"/>
    <property type="match status" value="4"/>
</dbReference>
<dbReference type="SUPFAM" id="SSF55874">
    <property type="entry name" value="ATPase domain of HSP90 chaperone/DNA topoisomerase II/histidine kinase"/>
    <property type="match status" value="1"/>
</dbReference>
<feature type="domain" description="PAS" evidence="14">
    <location>
        <begin position="542"/>
        <end position="596"/>
    </location>
</feature>
<keyword evidence="17" id="KW-1185">Reference proteome</keyword>
<keyword evidence="10" id="KW-0472">Membrane</keyword>
<feature type="domain" description="PAC" evidence="15">
    <location>
        <begin position="619"/>
        <end position="671"/>
    </location>
</feature>
<evidence type="ECO:0000256" key="4">
    <source>
        <dbReference type="ARBA" id="ARBA00022553"/>
    </source>
</evidence>
<keyword evidence="9" id="KW-0902">Two-component regulatory system</keyword>
<feature type="domain" description="PAC" evidence="15">
    <location>
        <begin position="489"/>
        <end position="541"/>
    </location>
</feature>
<evidence type="ECO:0000256" key="7">
    <source>
        <dbReference type="ARBA" id="ARBA00022777"/>
    </source>
</evidence>
<feature type="domain" description="PAS" evidence="14">
    <location>
        <begin position="1087"/>
        <end position="1157"/>
    </location>
</feature>
<organism evidence="16 17">
    <name type="scientific">Chlorogloeopsis fritschii PCC 6912</name>
    <dbReference type="NCBI Taxonomy" id="211165"/>
    <lineage>
        <taxon>Bacteria</taxon>
        <taxon>Bacillati</taxon>
        <taxon>Cyanobacteriota</taxon>
        <taxon>Cyanophyceae</taxon>
        <taxon>Nostocales</taxon>
        <taxon>Chlorogloeopsidaceae</taxon>
        <taxon>Chlorogloeopsis</taxon>
    </lineage>
</organism>
<evidence type="ECO:0000259" key="13">
    <source>
        <dbReference type="PROSITE" id="PS50109"/>
    </source>
</evidence>
<dbReference type="FunFam" id="1.10.287.130:FF:000038">
    <property type="entry name" value="Sensory transduction histidine kinase"/>
    <property type="match status" value="1"/>
</dbReference>
<feature type="domain" description="PAS" evidence="14">
    <location>
        <begin position="410"/>
        <end position="487"/>
    </location>
</feature>
<protein>
    <recommendedName>
        <fullName evidence="3">histidine kinase</fullName>
        <ecNumber evidence="3">2.7.13.3</ecNumber>
    </recommendedName>
</protein>
<dbReference type="GO" id="GO:0006355">
    <property type="term" value="P:regulation of DNA-templated transcription"/>
    <property type="evidence" value="ECO:0007669"/>
    <property type="project" value="InterPro"/>
</dbReference>
<dbReference type="PROSITE" id="PS50109">
    <property type="entry name" value="HIS_KIN"/>
    <property type="match status" value="1"/>
</dbReference>
<dbReference type="InterPro" id="IPR000014">
    <property type="entry name" value="PAS"/>
</dbReference>
<dbReference type="InterPro" id="IPR001610">
    <property type="entry name" value="PAC"/>
</dbReference>
<dbReference type="SUPFAM" id="SSF47384">
    <property type="entry name" value="Homodimeric domain of signal transducing histidine kinase"/>
    <property type="match status" value="1"/>
</dbReference>
<evidence type="ECO:0000256" key="10">
    <source>
        <dbReference type="ARBA" id="ARBA00023136"/>
    </source>
</evidence>
<evidence type="ECO:0000256" key="9">
    <source>
        <dbReference type="ARBA" id="ARBA00023012"/>
    </source>
</evidence>
<evidence type="ECO:0000313" key="16">
    <source>
        <dbReference type="EMBL" id="RUR72303.1"/>
    </source>
</evidence>
<dbReference type="Gene3D" id="3.30.450.40">
    <property type="match status" value="2"/>
</dbReference>
<dbReference type="PRINTS" id="PR00344">
    <property type="entry name" value="BCTRLSENSOR"/>
</dbReference>
<sequence length="1700" mass="191777">MSAQQLEQIEQLQANLGKMQLALEVIADAVVWVGDEQQIQWCNSSFERLINQTQNQIIGSRFSEILPLFQSGQPVAIEAYPDVQMYKGNYVTTNYELRQKDNSLLLQISGNCAGLSDKSAVIVIRDITPARQERTHVQQVEQSLQKSEEHLRTLINASPDIICFKDGTGRWLESNQANLEFLGLQGVDYKGKTDIELSEFSSFYRDALLNCIQTDEQAWQKGSLYRVEEFVSRPDGTVSIFDMIKIPLFEQDGRRKGLLTLGRDISDASGQAATRLRKRAEEALRRSEQKYRNIFENSLVGIGRTRLEDGLFLEINQPCAEIIGYSCIADLIGKRYAPEFHVNPSDRSWLLTQIEQYGEVRNFEIQLRHCDGGIRWGLMSARANKEESCLDFMIVDISDRKIAEEARKASEARLNTILDSALAAIYRIRVYAHRDWDFEYCSPKSVQLWGYSPEELLADKTAFVSRIVPEDLAGIYEKAYDDIFAGRTYQGEYRYNHPDGNLRWISLTITSVRDEVADYWIATVISTDISDRKFAEEALRVSEAQYRDLVQTANCIILRWDGNGNVRFLNDYGQRFFGFDLDEIIGRNVIETIVPEIDSSGRNLHALIDDICLHPENYLLHEHENIRKNGERVWIVWANKPIVDEHGNIIEILSVGTDATERKQAREELETSLSLLQATFESIQDGILAIDQAGNIISYNQKFLEIWSIPSEIILEPELDKRLLYLANQVKDSNVFLQKVKALYATPEAYINDLLELKDGRVFERYSCPQKLGENILGRVWTFRDITSRKQAEEALKASEARLNTILNSALAAISRFRVYANREWHFEYCSAGSIEMWGYAPEELIADKHPFVSRIVPEDLEVIYRKVFDEIFAERTSEGEYRYLHPDGNLRWISFKLTSVRDEAADCWIATFMSTDISDRKQREVALSLIVEGTAAKTGDEFFSSCVRYLAQILQVHHAIVTECIDETKTRARTLAVWLDKQSQENFEYEICGTPCAQVLQGNLCYYPQGVQALFPSDADLVTVGAESYLGVPLINASGKILGHLAVIDNKPMVDDPGRELILRIFAARAGAELERKRAEQALQKSELKFRTMVENASDIISLMTLEGKITYVSPNMTGIMGYSVAELEEKSFAPFIHPDDVTISFSTLQKIVELGGNQSTEVRARHKNGSWRWLGSNVSKVVTPSGDALIITCARDITERKIAEAALERRAQAESLLSSISRYFIDQDLDTAINFTLGAIAQFIGADRCCIFEYSQDRSHVHLSHEWCGADIEPLNSMATEGAVTMFPRLAEIAHGKVCQISCVAELPPDAPERMMFESQSIQSMVGVPMIHSDQVVGFVGADVIHNCKIWSQQEINFLKLVGELIAIGRARHQAEEALRVAKEAAEAANRAKSAFLANMSHELRTPLNAILGFAQLMERDPALNSKQRESLATINRSGEHLLNLIDDVLEMSKIEAGRIVFNPESFDLFGLLRTLQEMFQIRAQAKQLFLKFEIAPDLPRYIHTDEGKLRQVLINLLGNAVKFTQTGGVTLRATIGTREKQGSTEKSVDASAASRRVRRLPPKALLLRRRLGTSEGAEEQRGNAQSPIPDPQSLFFEVEDTGCGIAPEEIKNLFKPFTQTSSGIQIREGTGLGLTISRQFIRLMGGEIRAHSKLGQGSTFSFDIHVQTTQPSPTATQLTNDRILELAPEQPHYRILS</sequence>
<dbReference type="SMART" id="SM00065">
    <property type="entry name" value="GAF"/>
    <property type="match status" value="2"/>
</dbReference>
<dbReference type="Pfam" id="PF00512">
    <property type="entry name" value="HisKA"/>
    <property type="match status" value="1"/>
</dbReference>
<feature type="coiled-coil region" evidence="11">
    <location>
        <begin position="270"/>
        <end position="297"/>
    </location>
</feature>
<feature type="domain" description="PAC" evidence="15">
    <location>
        <begin position="878"/>
        <end position="930"/>
    </location>
</feature>
<dbReference type="SUPFAM" id="SSF55781">
    <property type="entry name" value="GAF domain-like"/>
    <property type="match status" value="2"/>
</dbReference>
<dbReference type="InterPro" id="IPR000700">
    <property type="entry name" value="PAS-assoc_C"/>
</dbReference>
<dbReference type="Pfam" id="PF00989">
    <property type="entry name" value="PAS"/>
    <property type="match status" value="2"/>
</dbReference>
<dbReference type="SMART" id="SM00387">
    <property type="entry name" value="HATPase_c"/>
    <property type="match status" value="1"/>
</dbReference>
<dbReference type="Proteomes" id="UP000268857">
    <property type="component" value="Unassembled WGS sequence"/>
</dbReference>
<dbReference type="CDD" id="cd00082">
    <property type="entry name" value="HisKA"/>
    <property type="match status" value="1"/>
</dbReference>
<evidence type="ECO:0000256" key="6">
    <source>
        <dbReference type="ARBA" id="ARBA00022741"/>
    </source>
</evidence>
<dbReference type="NCBIfam" id="TIGR00229">
    <property type="entry name" value="sensory_box"/>
    <property type="match status" value="7"/>
</dbReference>
<dbReference type="InterPro" id="IPR003661">
    <property type="entry name" value="HisK_dim/P_dom"/>
</dbReference>
<dbReference type="Pfam" id="PF08447">
    <property type="entry name" value="PAS_3"/>
    <property type="match status" value="3"/>
</dbReference>
<dbReference type="InterPro" id="IPR029016">
    <property type="entry name" value="GAF-like_dom_sf"/>
</dbReference>
<dbReference type="STRING" id="211165.GCA_000317285_01224"/>
<dbReference type="SMART" id="SM00091">
    <property type="entry name" value="PAS"/>
    <property type="match status" value="8"/>
</dbReference>
<gene>
    <name evidence="16" type="ORF">PCC6912_63950</name>
</gene>
<dbReference type="InterPro" id="IPR036890">
    <property type="entry name" value="HATPase_C_sf"/>
</dbReference>
<feature type="region of interest" description="Disordered" evidence="12">
    <location>
        <begin position="1575"/>
        <end position="1595"/>
    </location>
</feature>
<keyword evidence="4" id="KW-0597">Phosphoprotein</keyword>
<dbReference type="Gene3D" id="3.30.450.20">
    <property type="entry name" value="PAS domain"/>
    <property type="match status" value="8"/>
</dbReference>
<dbReference type="Pfam" id="PF13188">
    <property type="entry name" value="PAS_8"/>
    <property type="match status" value="2"/>
</dbReference>
<dbReference type="InterPro" id="IPR003018">
    <property type="entry name" value="GAF"/>
</dbReference>
<dbReference type="EC" id="2.7.13.3" evidence="3"/>
<feature type="domain" description="PAC" evidence="15">
    <location>
        <begin position="1160"/>
        <end position="1211"/>
    </location>
</feature>
<dbReference type="SUPFAM" id="SSF55785">
    <property type="entry name" value="PYP-like sensor domain (PAS domain)"/>
    <property type="match status" value="8"/>
</dbReference>
<dbReference type="RefSeq" id="WP_236849431.1">
    <property type="nucleotide sequence ID" value="NZ_RSCJ01000052.1"/>
</dbReference>
<dbReference type="CDD" id="cd16922">
    <property type="entry name" value="HATPase_EvgS-ArcB-TorS-like"/>
    <property type="match status" value="1"/>
</dbReference>
<comment type="caution">
    <text evidence="16">The sequence shown here is derived from an EMBL/GenBank/DDBJ whole genome shotgun (WGS) entry which is preliminary data.</text>
</comment>
<proteinExistence type="predicted"/>
<keyword evidence="7" id="KW-0418">Kinase</keyword>